<evidence type="ECO:0000313" key="5">
    <source>
        <dbReference type="EMBL" id="MPL87055.1"/>
    </source>
</evidence>
<dbReference type="GO" id="GO:0043039">
    <property type="term" value="P:tRNA aminoacylation"/>
    <property type="evidence" value="ECO:0007669"/>
    <property type="project" value="InterPro"/>
</dbReference>
<dbReference type="GO" id="GO:0002161">
    <property type="term" value="F:aminoacyl-tRNA deacylase activity"/>
    <property type="evidence" value="ECO:0007669"/>
    <property type="project" value="UniProtKB-ARBA"/>
</dbReference>
<dbReference type="Pfam" id="PF07973">
    <property type="entry name" value="tRNA_SAD"/>
    <property type="match status" value="1"/>
</dbReference>
<dbReference type="EMBL" id="VSSQ01000232">
    <property type="protein sequence ID" value="MPL87055.1"/>
    <property type="molecule type" value="Genomic_DNA"/>
</dbReference>
<evidence type="ECO:0000256" key="2">
    <source>
        <dbReference type="ARBA" id="ARBA00022723"/>
    </source>
</evidence>
<organism evidence="5">
    <name type="scientific">bioreactor metagenome</name>
    <dbReference type="NCBI Taxonomy" id="1076179"/>
    <lineage>
        <taxon>unclassified sequences</taxon>
        <taxon>metagenomes</taxon>
        <taxon>ecological metagenomes</taxon>
    </lineage>
</organism>
<reference evidence="5" key="1">
    <citation type="submission" date="2019-08" db="EMBL/GenBank/DDBJ databases">
        <authorList>
            <person name="Kucharzyk K."/>
            <person name="Murdoch R.W."/>
            <person name="Higgins S."/>
            <person name="Loffler F."/>
        </authorList>
    </citation>
    <scope>NUCLEOTIDE SEQUENCE</scope>
</reference>
<protein>
    <recommendedName>
        <fullName evidence="4">Threonyl/alanyl tRNA synthetase SAD domain-containing protein</fullName>
    </recommendedName>
</protein>
<dbReference type="PANTHER" id="PTHR43462:SF1">
    <property type="entry name" value="ALANYL-TRNA EDITING PROTEIN AARSD1"/>
    <property type="match status" value="1"/>
</dbReference>
<dbReference type="SUPFAM" id="SSF55186">
    <property type="entry name" value="ThrRS/AlaRS common domain"/>
    <property type="match status" value="1"/>
</dbReference>
<gene>
    <name evidence="5" type="ORF">SDC9_33047</name>
</gene>
<feature type="domain" description="Threonyl/alanyl tRNA synthetase SAD" evidence="4">
    <location>
        <begin position="103"/>
        <end position="147"/>
    </location>
</feature>
<dbReference type="PANTHER" id="PTHR43462">
    <property type="entry name" value="ALANYL-TRNA EDITING PROTEIN"/>
    <property type="match status" value="1"/>
</dbReference>
<accession>A0A644V7N3</accession>
<evidence type="ECO:0000256" key="1">
    <source>
        <dbReference type="ARBA" id="ARBA00001947"/>
    </source>
</evidence>
<proteinExistence type="predicted"/>
<comment type="caution">
    <text evidence="5">The sequence shown here is derived from an EMBL/GenBank/DDBJ whole genome shotgun (WGS) entry which is preliminary data.</text>
</comment>
<comment type="cofactor">
    <cofactor evidence="1">
        <name>Zn(2+)</name>
        <dbReference type="ChEBI" id="CHEBI:29105"/>
    </cofactor>
</comment>
<dbReference type="Gene3D" id="3.30.980.10">
    <property type="entry name" value="Threonyl-trna Synthetase, Chain A, domain 2"/>
    <property type="match status" value="1"/>
</dbReference>
<sequence length="154" mass="17614">MELNEAKKDYNAPMHTAEHIINQTMVRMFGTERSFSNHIEKKKSKVDYYFERPLSEEEIAGLEMEVNRVIGMNLEVKESFISREEAERVVNTSKLPPEAGDTVRIISVGDYDKCPCIGLHVENTSEIGGVKIISSDFDSERNVLRIRYKRAASE</sequence>
<dbReference type="GO" id="GO:0046872">
    <property type="term" value="F:metal ion binding"/>
    <property type="evidence" value="ECO:0007669"/>
    <property type="project" value="UniProtKB-KW"/>
</dbReference>
<dbReference type="InterPro" id="IPR051335">
    <property type="entry name" value="Alanyl-tRNA_Editing_Enzymes"/>
</dbReference>
<evidence type="ECO:0000259" key="4">
    <source>
        <dbReference type="SMART" id="SM00863"/>
    </source>
</evidence>
<dbReference type="SMART" id="SM00863">
    <property type="entry name" value="tRNA_SAD"/>
    <property type="match status" value="1"/>
</dbReference>
<evidence type="ECO:0000256" key="3">
    <source>
        <dbReference type="ARBA" id="ARBA00022833"/>
    </source>
</evidence>
<keyword evidence="2" id="KW-0479">Metal-binding</keyword>
<dbReference type="GO" id="GO:0004812">
    <property type="term" value="F:aminoacyl-tRNA ligase activity"/>
    <property type="evidence" value="ECO:0007669"/>
    <property type="project" value="InterPro"/>
</dbReference>
<keyword evidence="3" id="KW-0862">Zinc</keyword>
<dbReference type="GO" id="GO:0005524">
    <property type="term" value="F:ATP binding"/>
    <property type="evidence" value="ECO:0007669"/>
    <property type="project" value="InterPro"/>
</dbReference>
<dbReference type="AlphaFoldDB" id="A0A644V7N3"/>
<dbReference type="InterPro" id="IPR012947">
    <property type="entry name" value="tRNA_SAD"/>
</dbReference>
<dbReference type="InterPro" id="IPR018163">
    <property type="entry name" value="Thr/Ala-tRNA-synth_IIc_edit"/>
</dbReference>
<name>A0A644V7N3_9ZZZZ</name>